<name>A0A075H6X1_9ARCH</name>
<sequence length="229" mass="26390">MLILTPPSEGKSSINTVNKKFKETNFFYNNQVKIILDKLNQLDDKQIQSVYGTTPDKSAALHKNNLNIFDNECCLAIERYTGVVFKHLDWKSLDAIGQNYINQNMRIFSGLFGILSPDTLIPNYKLKMEVLSLAQFWKCDITHHIENEELILDLLPAAHRKALIYNTNQVKINFMIEKNGKLTQSAHAGKVVKGKFLRFLAQNGVQNIDEIQHFHEDGYIWDGTFFIKR</sequence>
<dbReference type="PANTHER" id="PTHR30283">
    <property type="entry name" value="PEROXIDE STRESS RESPONSE PROTEIN YAAA"/>
    <property type="match status" value="1"/>
</dbReference>
<evidence type="ECO:0000313" key="1">
    <source>
        <dbReference type="EMBL" id="AIF11769.1"/>
    </source>
</evidence>
<reference evidence="1" key="1">
    <citation type="journal article" date="2014" name="Genome Biol. Evol.">
        <title>Pangenome evidence for extensive interdomain horizontal transfer affecting lineage core and shell genes in uncultured planktonic thaumarchaeota and euryarchaeota.</title>
        <authorList>
            <person name="Deschamps P."/>
            <person name="Zivanovic Y."/>
            <person name="Moreira D."/>
            <person name="Rodriguez-Valera F."/>
            <person name="Lopez-Garcia P."/>
        </authorList>
    </citation>
    <scope>NUCLEOTIDE SEQUENCE</scope>
</reference>
<dbReference type="GO" id="GO:0005829">
    <property type="term" value="C:cytosol"/>
    <property type="evidence" value="ECO:0007669"/>
    <property type="project" value="TreeGrafter"/>
</dbReference>
<protein>
    <recommendedName>
        <fullName evidence="2">YaaA family protein</fullName>
    </recommendedName>
</protein>
<organism evidence="1">
    <name type="scientific">uncultured marine thaumarchaeote KM3_53_E03</name>
    <dbReference type="NCBI Taxonomy" id="1456184"/>
    <lineage>
        <taxon>Archaea</taxon>
        <taxon>Nitrososphaerota</taxon>
        <taxon>environmental samples</taxon>
    </lineage>
</organism>
<dbReference type="InterPro" id="IPR005583">
    <property type="entry name" value="YaaA"/>
</dbReference>
<dbReference type="GO" id="GO:0033194">
    <property type="term" value="P:response to hydroperoxide"/>
    <property type="evidence" value="ECO:0007669"/>
    <property type="project" value="TreeGrafter"/>
</dbReference>
<proteinExistence type="predicted"/>
<dbReference type="PANTHER" id="PTHR30283:SF4">
    <property type="entry name" value="PEROXIDE STRESS RESISTANCE PROTEIN YAAA"/>
    <property type="match status" value="1"/>
</dbReference>
<dbReference type="EMBL" id="KF900926">
    <property type="protein sequence ID" value="AIF11769.1"/>
    <property type="molecule type" value="Genomic_DNA"/>
</dbReference>
<dbReference type="Pfam" id="PF03883">
    <property type="entry name" value="H2O2_YaaD"/>
    <property type="match status" value="1"/>
</dbReference>
<evidence type="ECO:0008006" key="2">
    <source>
        <dbReference type="Google" id="ProtNLM"/>
    </source>
</evidence>
<accession>A0A075H6X1</accession>
<dbReference type="AlphaFoldDB" id="A0A075H6X1"/>